<evidence type="ECO:0000313" key="2">
    <source>
        <dbReference type="Proteomes" id="UP001448858"/>
    </source>
</evidence>
<protein>
    <submittedName>
        <fullName evidence="1">DUF4307 domain-containing protein</fullName>
    </submittedName>
</protein>
<gene>
    <name evidence="1" type="ORF">AAE021_10955</name>
</gene>
<sequence>MGGTAVLLGCAGAAWIAMPSPSGEVTFKDVGFSITDAGHAVVDFQVTKDTDATVTCAVQALNDSYAVVGWKQVTVGPAEQATTGQRITLRTDSLGVTGGVNACWIADES</sequence>
<organism evidence="1 2">
    <name type="scientific">Arthrobacter citreus</name>
    <dbReference type="NCBI Taxonomy" id="1670"/>
    <lineage>
        <taxon>Bacteria</taxon>
        <taxon>Bacillati</taxon>
        <taxon>Actinomycetota</taxon>
        <taxon>Actinomycetes</taxon>
        <taxon>Micrococcales</taxon>
        <taxon>Micrococcaceae</taxon>
        <taxon>Arthrobacter</taxon>
    </lineage>
</organism>
<dbReference type="RefSeq" id="WP_342022368.1">
    <property type="nucleotide sequence ID" value="NZ_CP151657.1"/>
</dbReference>
<dbReference type="Proteomes" id="UP001448858">
    <property type="component" value="Chromosome"/>
</dbReference>
<dbReference type="InterPro" id="IPR025443">
    <property type="entry name" value="DUF4307"/>
</dbReference>
<keyword evidence="2" id="KW-1185">Reference proteome</keyword>
<evidence type="ECO:0000313" key="1">
    <source>
        <dbReference type="EMBL" id="WZP14713.1"/>
    </source>
</evidence>
<dbReference type="Pfam" id="PF14155">
    <property type="entry name" value="DUF4307"/>
    <property type="match status" value="1"/>
</dbReference>
<accession>A0ABZ2ZRB9</accession>
<proteinExistence type="predicted"/>
<reference evidence="1 2" key="1">
    <citation type="submission" date="2024-04" db="EMBL/GenBank/DDBJ databases">
        <title>Arthrobacter sp. from Plains bison fecal sample.</title>
        <authorList>
            <person name="Ruzzini A."/>
        </authorList>
    </citation>
    <scope>NUCLEOTIDE SEQUENCE [LARGE SCALE GENOMIC DNA]</scope>
    <source>
        <strain evidence="1 2">EINP1</strain>
    </source>
</reference>
<dbReference type="EMBL" id="CP151657">
    <property type="protein sequence ID" value="WZP14713.1"/>
    <property type="molecule type" value="Genomic_DNA"/>
</dbReference>
<name>A0ABZ2ZRB9_9MICC</name>